<keyword evidence="1" id="KW-0732">Signal</keyword>
<comment type="caution">
    <text evidence="2">The sequence shown here is derived from an EMBL/GenBank/DDBJ whole genome shotgun (WGS) entry which is preliminary data.</text>
</comment>
<evidence type="ECO:0000313" key="3">
    <source>
        <dbReference type="Proteomes" id="UP000270856"/>
    </source>
</evidence>
<name>A0A3N4N1L5_9FLAO</name>
<evidence type="ECO:0000313" key="2">
    <source>
        <dbReference type="EMBL" id="RPD90072.1"/>
    </source>
</evidence>
<protein>
    <recommendedName>
        <fullName evidence="4">Lipoprotein</fullName>
    </recommendedName>
</protein>
<feature type="chain" id="PRO_5018140318" description="Lipoprotein" evidence="1">
    <location>
        <begin position="27"/>
        <end position="599"/>
    </location>
</feature>
<gene>
    <name evidence="2" type="ORF">EGM88_15755</name>
</gene>
<reference evidence="2 3" key="1">
    <citation type="submission" date="2018-11" db="EMBL/GenBank/DDBJ databases">
        <title>Aureibaculum marinum gen. nov., sp. nov., a member of the family Flavobacteriaceae isolated from the Bohai Sea.</title>
        <authorList>
            <person name="Ji X."/>
        </authorList>
    </citation>
    <scope>NUCLEOTIDE SEQUENCE [LARGE SCALE GENOMIC DNA]</scope>
    <source>
        <strain evidence="2 3">BH-SD17</strain>
    </source>
</reference>
<accession>A0A3N4N1L5</accession>
<dbReference type="Proteomes" id="UP000270856">
    <property type="component" value="Unassembled WGS sequence"/>
</dbReference>
<feature type="signal peptide" evidence="1">
    <location>
        <begin position="1"/>
        <end position="26"/>
    </location>
</feature>
<keyword evidence="3" id="KW-1185">Reference proteome</keyword>
<evidence type="ECO:0000256" key="1">
    <source>
        <dbReference type="SAM" id="SignalP"/>
    </source>
</evidence>
<dbReference type="PROSITE" id="PS51257">
    <property type="entry name" value="PROKAR_LIPOPROTEIN"/>
    <property type="match status" value="1"/>
</dbReference>
<dbReference type="EMBL" id="RPFJ01000114">
    <property type="protein sequence ID" value="RPD90072.1"/>
    <property type="molecule type" value="Genomic_DNA"/>
</dbReference>
<proteinExistence type="predicted"/>
<organism evidence="2 3">
    <name type="scientific">Aureibaculum marinum</name>
    <dbReference type="NCBI Taxonomy" id="2487930"/>
    <lineage>
        <taxon>Bacteria</taxon>
        <taxon>Pseudomonadati</taxon>
        <taxon>Bacteroidota</taxon>
        <taxon>Flavobacteriia</taxon>
        <taxon>Flavobacteriales</taxon>
        <taxon>Flavobacteriaceae</taxon>
        <taxon>Aureibaculum</taxon>
    </lineage>
</organism>
<dbReference type="AlphaFoldDB" id="A0A3N4N1L5"/>
<evidence type="ECO:0008006" key="4">
    <source>
        <dbReference type="Google" id="ProtNLM"/>
    </source>
</evidence>
<sequence>MKKQNHKSTKLRTLLFLVLLTFIGCEQETELNEQSLETNVQQKTSIEKLTLGKLSSNINFNNAIKNFGLKNILENDNSTIFKKSSNEISVDTESIIEIKKKNYTSYTFRVTDKNSDKNTFKNLVIEQRNDTLQGFLIKYKYSQHYLEQLEKGIKIPFEGTMQRTPFFENIEALFNTVNQSKSSNTTFTKSSSYICATSTLVGEKRCGSSSKHRVGEYCKLTGSNRAYYYTYTVTNCWYENNSGLGGEEEVIDHIAVDDIPGGGGTTTAPNTPPCDNCDGNYLAKEISTRLGLFAEEEQWLENLGEDSFVEDLYLFLDGDNSLEATLFGKEAVDVKREGEEVNFEEFSTTKFINNLKNPITDKSIELYLLAKYKNSGVLNLSIYSIAQNEIEVGDYFLKPHYGIGDKLVFYSAYRNTQRGIEYIIKADDLASFQDKISIYTAAANLFYLNGTPSNGQIAMAAGDYLTGLKDMWADALTDPNYYVYLAHIFVGTATNLNAVNSTSTTFNGKIKFKSVTDSGATYPNIEITNRTYSQYKSLINQKYGLNWNTISNTANGPIQIIEIGSTKYVARPLASNQNYNLTIEYWRNGVKIGVFRFNN</sequence>